<gene>
    <name evidence="2" type="ORF">BEN51_06180</name>
</gene>
<dbReference type="AlphaFoldDB" id="A0A343JC21"/>
<evidence type="ECO:0000256" key="1">
    <source>
        <dbReference type="SAM" id="Phobius"/>
    </source>
</evidence>
<organism evidence="2 3">
    <name type="scientific">Clostridium isatidis</name>
    <dbReference type="NCBI Taxonomy" id="182773"/>
    <lineage>
        <taxon>Bacteria</taxon>
        <taxon>Bacillati</taxon>
        <taxon>Bacillota</taxon>
        <taxon>Clostridia</taxon>
        <taxon>Eubacteriales</taxon>
        <taxon>Clostridiaceae</taxon>
        <taxon>Clostridium</taxon>
    </lineage>
</organism>
<dbReference type="KEGG" id="cia:BEN51_06180"/>
<feature type="transmembrane region" description="Helical" evidence="1">
    <location>
        <begin position="6"/>
        <end position="22"/>
    </location>
</feature>
<dbReference type="EMBL" id="CP016786">
    <property type="protein sequence ID" value="ASW43079.1"/>
    <property type="molecule type" value="Genomic_DNA"/>
</dbReference>
<dbReference type="OrthoDB" id="1957165at2"/>
<reference evidence="2 3" key="1">
    <citation type="submission" date="2016-08" db="EMBL/GenBank/DDBJ databases">
        <title>Complete Genome Sequence Of The Indigo Reducing Clostridium isatidis DSM15098.</title>
        <authorList>
            <person name="Little G.T."/>
            <person name="Minton N.P."/>
        </authorList>
    </citation>
    <scope>NUCLEOTIDE SEQUENCE [LARGE SCALE GENOMIC DNA]</scope>
    <source>
        <strain evidence="2 3">DSM 15098</strain>
    </source>
</reference>
<keyword evidence="3" id="KW-1185">Reference proteome</keyword>
<dbReference type="Proteomes" id="UP000264883">
    <property type="component" value="Chromosome"/>
</dbReference>
<evidence type="ECO:0000313" key="3">
    <source>
        <dbReference type="Proteomes" id="UP000264883"/>
    </source>
</evidence>
<sequence>MLPWVIILLGIIIIIINIRGIFKGNNTVLNNEGESFNEILKKEKVNNDRDYDKEIIAIRRDMAETVLDLQKEIEELRVSLNYFIRYNKIDKLDDNINIEKIKNDDNKVKEKENINLDENVISEINFSHKDHKTFQKEKNSQEEKKDDKVQKVKELIEEGLSDEEICNKLSIGKGEVLLIKGLLK</sequence>
<protein>
    <submittedName>
        <fullName evidence="2">Uncharacterized protein</fullName>
    </submittedName>
</protein>
<keyword evidence="1" id="KW-0812">Transmembrane</keyword>
<accession>A0A343JC21</accession>
<proteinExistence type="predicted"/>
<keyword evidence="1" id="KW-1133">Transmembrane helix</keyword>
<keyword evidence="1" id="KW-0472">Membrane</keyword>
<name>A0A343JC21_9CLOT</name>
<dbReference type="RefSeq" id="WP_119865218.1">
    <property type="nucleotide sequence ID" value="NZ_CP016786.1"/>
</dbReference>
<evidence type="ECO:0000313" key="2">
    <source>
        <dbReference type="EMBL" id="ASW43079.1"/>
    </source>
</evidence>